<evidence type="ECO:0000313" key="2">
    <source>
        <dbReference type="EMBL" id="KAJ9580521.1"/>
    </source>
</evidence>
<keyword evidence="1" id="KW-0472">Membrane</keyword>
<name>A0AAD7ZHD0_DIPPU</name>
<accession>A0AAD7ZHD0</accession>
<feature type="non-terminal residue" evidence="2">
    <location>
        <position position="51"/>
    </location>
</feature>
<keyword evidence="3" id="KW-1185">Reference proteome</keyword>
<dbReference type="AlphaFoldDB" id="A0AAD7ZHD0"/>
<keyword evidence="1" id="KW-0812">Transmembrane</keyword>
<protein>
    <submittedName>
        <fullName evidence="2">Uncharacterized protein</fullName>
    </submittedName>
</protein>
<dbReference type="Proteomes" id="UP001233999">
    <property type="component" value="Unassembled WGS sequence"/>
</dbReference>
<comment type="caution">
    <text evidence="2">The sequence shown here is derived from an EMBL/GenBank/DDBJ whole genome shotgun (WGS) entry which is preliminary data.</text>
</comment>
<reference evidence="2" key="2">
    <citation type="submission" date="2023-05" db="EMBL/GenBank/DDBJ databases">
        <authorList>
            <person name="Fouks B."/>
        </authorList>
    </citation>
    <scope>NUCLEOTIDE SEQUENCE</scope>
    <source>
        <strain evidence="2">Stay&amp;Tobe</strain>
        <tissue evidence="2">Testes</tissue>
    </source>
</reference>
<keyword evidence="1" id="KW-1133">Transmembrane helix</keyword>
<evidence type="ECO:0000256" key="1">
    <source>
        <dbReference type="SAM" id="Phobius"/>
    </source>
</evidence>
<sequence>MGFNSDGSTGLWCDGTRSSCTPSLLWYNLIIVVMLLVIAGVETNPGPQQGG</sequence>
<proteinExistence type="predicted"/>
<organism evidence="2 3">
    <name type="scientific">Diploptera punctata</name>
    <name type="common">Pacific beetle cockroach</name>
    <dbReference type="NCBI Taxonomy" id="6984"/>
    <lineage>
        <taxon>Eukaryota</taxon>
        <taxon>Metazoa</taxon>
        <taxon>Ecdysozoa</taxon>
        <taxon>Arthropoda</taxon>
        <taxon>Hexapoda</taxon>
        <taxon>Insecta</taxon>
        <taxon>Pterygota</taxon>
        <taxon>Neoptera</taxon>
        <taxon>Polyneoptera</taxon>
        <taxon>Dictyoptera</taxon>
        <taxon>Blattodea</taxon>
        <taxon>Blaberoidea</taxon>
        <taxon>Blaberidae</taxon>
        <taxon>Diplopterinae</taxon>
        <taxon>Diploptera</taxon>
    </lineage>
</organism>
<gene>
    <name evidence="2" type="ORF">L9F63_024287</name>
</gene>
<reference evidence="2" key="1">
    <citation type="journal article" date="2023" name="IScience">
        <title>Live-bearing cockroach genome reveals convergent evolutionary mechanisms linked to viviparity in insects and beyond.</title>
        <authorList>
            <person name="Fouks B."/>
            <person name="Harrison M.C."/>
            <person name="Mikhailova A.A."/>
            <person name="Marchal E."/>
            <person name="English S."/>
            <person name="Carruthers M."/>
            <person name="Jennings E.C."/>
            <person name="Chiamaka E.L."/>
            <person name="Frigard R.A."/>
            <person name="Pippel M."/>
            <person name="Attardo G.M."/>
            <person name="Benoit J.B."/>
            <person name="Bornberg-Bauer E."/>
            <person name="Tobe S.S."/>
        </authorList>
    </citation>
    <scope>NUCLEOTIDE SEQUENCE</scope>
    <source>
        <strain evidence="2">Stay&amp;Tobe</strain>
    </source>
</reference>
<evidence type="ECO:0000313" key="3">
    <source>
        <dbReference type="Proteomes" id="UP001233999"/>
    </source>
</evidence>
<feature type="transmembrane region" description="Helical" evidence="1">
    <location>
        <begin position="24"/>
        <end position="41"/>
    </location>
</feature>
<dbReference type="EMBL" id="JASPKZ010008287">
    <property type="protein sequence ID" value="KAJ9580521.1"/>
    <property type="molecule type" value="Genomic_DNA"/>
</dbReference>